<dbReference type="GO" id="GO:0005741">
    <property type="term" value="C:mitochondrial outer membrane"/>
    <property type="evidence" value="ECO:0007669"/>
    <property type="project" value="InterPro"/>
</dbReference>
<evidence type="ECO:0000256" key="14">
    <source>
        <dbReference type="ARBA" id="ARBA00023242"/>
    </source>
</evidence>
<evidence type="ECO:0000256" key="7">
    <source>
        <dbReference type="ARBA" id="ARBA00023015"/>
    </source>
</evidence>
<keyword evidence="12 16" id="KW-0371">Homeobox</keyword>
<dbReference type="PRINTS" id="PR00031">
    <property type="entry name" value="HTHREPRESSR"/>
</dbReference>
<dbReference type="PROSITE" id="PS00558">
    <property type="entry name" value="EUKARYOTIC_PORIN"/>
    <property type="match status" value="1"/>
</dbReference>
<dbReference type="Gene3D" id="2.40.160.10">
    <property type="entry name" value="Porin"/>
    <property type="match status" value="1"/>
</dbReference>
<dbReference type="PROSITE" id="PS00027">
    <property type="entry name" value="HOMEOBOX_1"/>
    <property type="match status" value="1"/>
</dbReference>
<dbReference type="FunFam" id="1.10.10.60:FF:000144">
    <property type="entry name" value="homeobox-leucine zipper protein ATHB-6-like"/>
    <property type="match status" value="1"/>
</dbReference>
<dbReference type="InterPro" id="IPR009057">
    <property type="entry name" value="Homeodomain-like_sf"/>
</dbReference>
<dbReference type="SUPFAM" id="SSF46689">
    <property type="entry name" value="Homeodomain-like"/>
    <property type="match status" value="1"/>
</dbReference>
<dbReference type="CDD" id="cd07306">
    <property type="entry name" value="Porin3_VDAC"/>
    <property type="match status" value="1"/>
</dbReference>
<comment type="subcellular location">
    <subcellularLocation>
        <location evidence="2">Membrane</location>
    </subcellularLocation>
    <subcellularLocation>
        <location evidence="1 16 17">Nucleus</location>
    </subcellularLocation>
</comment>
<evidence type="ECO:0000256" key="16">
    <source>
        <dbReference type="PROSITE-ProRule" id="PRU00108"/>
    </source>
</evidence>
<evidence type="ECO:0000256" key="15">
    <source>
        <dbReference type="ARBA" id="ARBA00025748"/>
    </source>
</evidence>
<dbReference type="EMBL" id="PYDT01000005">
    <property type="protein sequence ID" value="THU61157.1"/>
    <property type="molecule type" value="Genomic_DNA"/>
</dbReference>
<comment type="caution">
    <text evidence="20">The sequence shown here is derived from an EMBL/GenBank/DDBJ whole genome shotgun (WGS) entry which is preliminary data.</text>
</comment>
<organism evidence="20 21">
    <name type="scientific">Musa balbisiana</name>
    <name type="common">Banana</name>
    <dbReference type="NCBI Taxonomy" id="52838"/>
    <lineage>
        <taxon>Eukaryota</taxon>
        <taxon>Viridiplantae</taxon>
        <taxon>Streptophyta</taxon>
        <taxon>Embryophyta</taxon>
        <taxon>Tracheophyta</taxon>
        <taxon>Spermatophyta</taxon>
        <taxon>Magnoliopsida</taxon>
        <taxon>Liliopsida</taxon>
        <taxon>Zingiberales</taxon>
        <taxon>Musaceae</taxon>
        <taxon>Musa</taxon>
    </lineage>
</organism>
<dbReference type="PROSITE" id="PS50071">
    <property type="entry name" value="HOMEOBOX_2"/>
    <property type="match status" value="1"/>
</dbReference>
<dbReference type="FunFam" id="2.40.160.10:FF:000003">
    <property type="entry name" value="Outer mitochondrial membrane protein porin"/>
    <property type="match status" value="1"/>
</dbReference>
<reference evidence="20 21" key="1">
    <citation type="journal article" date="2019" name="Nat. Plants">
        <title>Genome sequencing of Musa balbisiana reveals subgenome evolution and function divergence in polyploid bananas.</title>
        <authorList>
            <person name="Yao X."/>
        </authorList>
    </citation>
    <scope>NUCLEOTIDE SEQUENCE [LARGE SCALE GENOMIC DNA]</scope>
    <source>
        <strain evidence="21">cv. DH-PKW</strain>
        <tissue evidence="20">Leaves</tissue>
    </source>
</reference>
<dbReference type="Pfam" id="PF02183">
    <property type="entry name" value="HALZ"/>
    <property type="match status" value="1"/>
</dbReference>
<sequence length="520" mass="57754">MGPGLYSDIGKKARDLLYKDYQTDQKFTLTTYTLNGIAISASGTKKNELIFGELQSQLKNKNISFDVKATSDSKLLTTVTVDELATPGLRSIFNFIVPDQQLGKVELQYLHDYVGVTAAVGLTANPIVNLSGVVGTNVYSVGVDVSFDTATGNFIKCNGGLSVINADLIASLTVNDKGDSINASYYHLVSPLSSTAVGAELTHNFSTNENSLTFGTQHAMDPLTIVKARLNNYGKASALIQHEWRPKSFFTISGEIDSKAIEKGAKVKLDPVSMDPKGIIVIMTSARTGDRNRRSQFMVNSDGSHGNSLKFGLEETADDDLDEYPQRPGKKRRLTADQVEFLEKNFEVENKLEPERKLQLAKDLGLKPRQVAIWFQNRRARWKAKQLEKGYESLKSSYDSLKLDHDNLLKENEKLQAEVVHLSSKLLQEEKDSSSWESFQLRICPDKLQPGIDAQVMLCKQEDFSSANSAVLESESPRHVDDGGYSNQSQVVGCCGFLRPERHSCSNEFQVEDQALWFWP</sequence>
<dbReference type="PANTHER" id="PTHR11743">
    <property type="entry name" value="VOLTAGE-DEPENDENT ANION-SELECTIVE CHANNEL"/>
    <property type="match status" value="1"/>
</dbReference>
<dbReference type="STRING" id="52838.A0A4S8JGP1"/>
<evidence type="ECO:0000256" key="18">
    <source>
        <dbReference type="SAM" id="Coils"/>
    </source>
</evidence>
<evidence type="ECO:0000256" key="11">
    <source>
        <dbReference type="ARBA" id="ARBA00023136"/>
    </source>
</evidence>
<evidence type="ECO:0000256" key="6">
    <source>
        <dbReference type="ARBA" id="ARBA00022692"/>
    </source>
</evidence>
<evidence type="ECO:0000256" key="10">
    <source>
        <dbReference type="ARBA" id="ARBA00023125"/>
    </source>
</evidence>
<evidence type="ECO:0000256" key="13">
    <source>
        <dbReference type="ARBA" id="ARBA00023163"/>
    </source>
</evidence>
<dbReference type="GO" id="GO:0045893">
    <property type="term" value="P:positive regulation of DNA-templated transcription"/>
    <property type="evidence" value="ECO:0007669"/>
    <property type="project" value="UniProtKB-ARBA"/>
</dbReference>
<dbReference type="Proteomes" id="UP000317650">
    <property type="component" value="Chromosome 7"/>
</dbReference>
<keyword evidence="13" id="KW-0804">Transcription</keyword>
<dbReference type="GO" id="GO:0008308">
    <property type="term" value="F:voltage-gated monoatomic anion channel activity"/>
    <property type="evidence" value="ECO:0007669"/>
    <property type="project" value="InterPro"/>
</dbReference>
<evidence type="ECO:0000313" key="21">
    <source>
        <dbReference type="Proteomes" id="UP000317650"/>
    </source>
</evidence>
<evidence type="ECO:0000259" key="19">
    <source>
        <dbReference type="PROSITE" id="PS50071"/>
    </source>
</evidence>
<dbReference type="GO" id="GO:0046930">
    <property type="term" value="C:pore complex"/>
    <property type="evidence" value="ECO:0007669"/>
    <property type="project" value="UniProtKB-KW"/>
</dbReference>
<protein>
    <recommendedName>
        <fullName evidence="19">Homeobox domain-containing protein</fullName>
    </recommendedName>
</protein>
<keyword evidence="10 16" id="KW-0238">DNA-binding</keyword>
<dbReference type="GO" id="GO:0005634">
    <property type="term" value="C:nucleus"/>
    <property type="evidence" value="ECO:0007669"/>
    <property type="project" value="UniProtKB-SubCell"/>
</dbReference>
<dbReference type="Gene3D" id="1.10.10.60">
    <property type="entry name" value="Homeodomain-like"/>
    <property type="match status" value="1"/>
</dbReference>
<dbReference type="CDD" id="cd00086">
    <property type="entry name" value="homeodomain"/>
    <property type="match status" value="1"/>
</dbReference>
<dbReference type="InterPro" id="IPR000047">
    <property type="entry name" value="HTH_motif"/>
</dbReference>
<feature type="domain" description="Homeobox" evidence="19">
    <location>
        <begin position="325"/>
        <end position="385"/>
    </location>
</feature>
<dbReference type="InterPro" id="IPR001356">
    <property type="entry name" value="HD"/>
</dbReference>
<evidence type="ECO:0000256" key="12">
    <source>
        <dbReference type="ARBA" id="ARBA00023155"/>
    </source>
</evidence>
<name>A0A4S8JGP1_MUSBA</name>
<keyword evidence="6" id="KW-0812">Transmembrane</keyword>
<keyword evidence="21" id="KW-1185">Reference proteome</keyword>
<dbReference type="AlphaFoldDB" id="A0A4S8JGP1"/>
<gene>
    <name evidence="20" type="ORF">C4D60_Mb07t20320</name>
</gene>
<evidence type="ECO:0000313" key="20">
    <source>
        <dbReference type="EMBL" id="THU61157.1"/>
    </source>
</evidence>
<dbReference type="PANTHER" id="PTHR11743:SF70">
    <property type="entry name" value="GH26960P-RELATED"/>
    <property type="match status" value="1"/>
</dbReference>
<evidence type="ECO:0000256" key="3">
    <source>
        <dbReference type="ARBA" id="ARBA00009624"/>
    </source>
</evidence>
<feature type="coiled-coil region" evidence="18">
    <location>
        <begin position="384"/>
        <end position="432"/>
    </location>
</feature>
<dbReference type="InterPro" id="IPR001925">
    <property type="entry name" value="Porin_Euk"/>
</dbReference>
<evidence type="ECO:0000256" key="8">
    <source>
        <dbReference type="ARBA" id="ARBA00023065"/>
    </source>
</evidence>
<keyword evidence="7" id="KW-0805">Transcription regulation</keyword>
<dbReference type="GO" id="GO:0000981">
    <property type="term" value="F:DNA-binding transcription factor activity, RNA polymerase II-specific"/>
    <property type="evidence" value="ECO:0007669"/>
    <property type="project" value="InterPro"/>
</dbReference>
<keyword evidence="18" id="KW-0175">Coiled coil</keyword>
<dbReference type="Pfam" id="PF00046">
    <property type="entry name" value="Homeodomain"/>
    <property type="match status" value="1"/>
</dbReference>
<keyword evidence="8" id="KW-0406">Ion transport</keyword>
<proteinExistence type="inferred from homology"/>
<evidence type="ECO:0000256" key="1">
    <source>
        <dbReference type="ARBA" id="ARBA00004123"/>
    </source>
</evidence>
<keyword evidence="14 16" id="KW-0539">Nucleus</keyword>
<evidence type="ECO:0000256" key="4">
    <source>
        <dbReference type="ARBA" id="ARBA00022448"/>
    </source>
</evidence>
<dbReference type="GO" id="GO:0000976">
    <property type="term" value="F:transcription cis-regulatory region binding"/>
    <property type="evidence" value="ECO:0007669"/>
    <property type="project" value="UniProtKB-ARBA"/>
</dbReference>
<evidence type="ECO:0000256" key="17">
    <source>
        <dbReference type="RuleBase" id="RU000682"/>
    </source>
</evidence>
<dbReference type="SMART" id="SM00389">
    <property type="entry name" value="HOX"/>
    <property type="match status" value="1"/>
</dbReference>
<evidence type="ECO:0000256" key="9">
    <source>
        <dbReference type="ARBA" id="ARBA00023114"/>
    </source>
</evidence>
<dbReference type="GO" id="GO:0015288">
    <property type="term" value="F:porin activity"/>
    <property type="evidence" value="ECO:0007669"/>
    <property type="project" value="UniProtKB-KW"/>
</dbReference>
<dbReference type="Pfam" id="PF01459">
    <property type="entry name" value="Porin_3"/>
    <property type="match status" value="1"/>
</dbReference>
<keyword evidence="11" id="KW-0472">Membrane</keyword>
<evidence type="ECO:0000256" key="2">
    <source>
        <dbReference type="ARBA" id="ARBA00004370"/>
    </source>
</evidence>
<keyword evidence="9" id="KW-0626">Porin</keyword>
<keyword evidence="4" id="KW-0813">Transport</keyword>
<dbReference type="InterPro" id="IPR003106">
    <property type="entry name" value="Leu_zip_homeo"/>
</dbReference>
<accession>A0A4S8JGP1</accession>
<evidence type="ECO:0000256" key="5">
    <source>
        <dbReference type="ARBA" id="ARBA00022452"/>
    </source>
</evidence>
<dbReference type="InterPro" id="IPR017970">
    <property type="entry name" value="Homeobox_CS"/>
</dbReference>
<dbReference type="InterPro" id="IPR027246">
    <property type="entry name" value="Porin_Euk/Tom40"/>
</dbReference>
<keyword evidence="5" id="KW-1134">Transmembrane beta strand</keyword>
<feature type="DNA-binding region" description="Homeobox" evidence="16">
    <location>
        <begin position="327"/>
        <end position="386"/>
    </location>
</feature>
<dbReference type="InterPro" id="IPR023614">
    <property type="entry name" value="Porin_dom_sf"/>
</dbReference>
<comment type="similarity">
    <text evidence="15">Belongs to the HD-ZIP homeobox family. Class I subfamily.</text>
</comment>
<comment type="similarity">
    <text evidence="3">Belongs to the eukaryotic mitochondrial porin (TC 1.B.8.1) family.</text>
</comment>